<proteinExistence type="predicted"/>
<dbReference type="EMBL" id="CM044702">
    <property type="protein sequence ID" value="KAI5679447.1"/>
    <property type="molecule type" value="Genomic_DNA"/>
</dbReference>
<keyword evidence="2" id="KW-1185">Reference proteome</keyword>
<comment type="caution">
    <text evidence="1">The sequence shown here is derived from an EMBL/GenBank/DDBJ whole genome shotgun (WGS) entry which is preliminary data.</text>
</comment>
<evidence type="ECO:0000313" key="2">
    <source>
        <dbReference type="Proteomes" id="UP001060085"/>
    </source>
</evidence>
<accession>A0ACC0C3B0</accession>
<dbReference type="Proteomes" id="UP001060085">
    <property type="component" value="Linkage Group LG02"/>
</dbReference>
<name>A0ACC0C3B0_CATRO</name>
<sequence length="293" mass="33207">MDKKTKFRGGVYKVFDSLNPLLSSSSSPDISLWFLPNDGVEVEVEEKREFWKPPKDRVDNGDEIPFSLSFDDYFDDKNWKVQQETNSKNAQEDLWNRVEEEQIELDSSLHNEEEDEYDRMAQGLTVAFQETRLDEEANEDNEKSLLDGIIKDNFQVNKSNSEGKPDADDAAAESKTISNDEDQCLKSILKRKTNANNHGGIEPAKQVRSFDDLACNNRDFHTGASKEWRKKHRGNAVAVKPSKHVRFDLATAKKHQMLTTPNLNPKSLSALAQLARLIAEVQQGKEGSSSTMV</sequence>
<evidence type="ECO:0000313" key="1">
    <source>
        <dbReference type="EMBL" id="KAI5679447.1"/>
    </source>
</evidence>
<organism evidence="1 2">
    <name type="scientific">Catharanthus roseus</name>
    <name type="common">Madagascar periwinkle</name>
    <name type="synonym">Vinca rosea</name>
    <dbReference type="NCBI Taxonomy" id="4058"/>
    <lineage>
        <taxon>Eukaryota</taxon>
        <taxon>Viridiplantae</taxon>
        <taxon>Streptophyta</taxon>
        <taxon>Embryophyta</taxon>
        <taxon>Tracheophyta</taxon>
        <taxon>Spermatophyta</taxon>
        <taxon>Magnoliopsida</taxon>
        <taxon>eudicotyledons</taxon>
        <taxon>Gunneridae</taxon>
        <taxon>Pentapetalae</taxon>
        <taxon>asterids</taxon>
        <taxon>lamiids</taxon>
        <taxon>Gentianales</taxon>
        <taxon>Apocynaceae</taxon>
        <taxon>Rauvolfioideae</taxon>
        <taxon>Vinceae</taxon>
        <taxon>Catharanthinae</taxon>
        <taxon>Catharanthus</taxon>
    </lineage>
</organism>
<gene>
    <name evidence="1" type="ORF">M9H77_10397</name>
</gene>
<reference evidence="2" key="1">
    <citation type="journal article" date="2023" name="Nat. Plants">
        <title>Single-cell RNA sequencing provides a high-resolution roadmap for understanding the multicellular compartmentation of specialized metabolism.</title>
        <authorList>
            <person name="Sun S."/>
            <person name="Shen X."/>
            <person name="Li Y."/>
            <person name="Li Y."/>
            <person name="Wang S."/>
            <person name="Li R."/>
            <person name="Zhang H."/>
            <person name="Shen G."/>
            <person name="Guo B."/>
            <person name="Wei J."/>
            <person name="Xu J."/>
            <person name="St-Pierre B."/>
            <person name="Chen S."/>
            <person name="Sun C."/>
        </authorList>
    </citation>
    <scope>NUCLEOTIDE SEQUENCE [LARGE SCALE GENOMIC DNA]</scope>
</reference>
<protein>
    <submittedName>
        <fullName evidence="1">Uncharacterized protein</fullName>
    </submittedName>
</protein>